<comment type="caution">
    <text evidence="3">The sequence shown here is derived from an EMBL/GenBank/DDBJ whole genome shotgun (WGS) entry which is preliminary data.</text>
</comment>
<keyword evidence="1" id="KW-0812">Transmembrane</keyword>
<gene>
    <name evidence="3" type="ORF">MAESPC_01771</name>
    <name evidence="2" type="ORF">MAESPC_02942</name>
</gene>
<protein>
    <submittedName>
        <fullName evidence="3">Uncharacterized protein</fullName>
    </submittedName>
</protein>
<feature type="transmembrane region" description="Helical" evidence="1">
    <location>
        <begin position="57"/>
        <end position="75"/>
    </location>
</feature>
<accession>S3JD12</accession>
<dbReference type="EMBL" id="ASZQ01000181">
    <property type="protein sequence ID" value="EPF22416.1"/>
    <property type="molecule type" value="Genomic_DNA"/>
</dbReference>
<evidence type="ECO:0000313" key="2">
    <source>
        <dbReference type="EMBL" id="EPF21243.1"/>
    </source>
</evidence>
<name>S3JD12_MICAE</name>
<evidence type="ECO:0000313" key="3">
    <source>
        <dbReference type="EMBL" id="EPF22416.1"/>
    </source>
</evidence>
<dbReference type="Proteomes" id="UP000014617">
    <property type="component" value="Unassembled WGS sequence"/>
</dbReference>
<evidence type="ECO:0000313" key="4">
    <source>
        <dbReference type="Proteomes" id="UP000014617"/>
    </source>
</evidence>
<feature type="transmembrane region" description="Helical" evidence="1">
    <location>
        <begin position="7"/>
        <end position="28"/>
    </location>
</feature>
<dbReference type="AlphaFoldDB" id="S3JD12"/>
<dbReference type="PATRIC" id="fig|482300.6.peg.1983"/>
<proteinExistence type="predicted"/>
<keyword evidence="1" id="KW-0472">Membrane</keyword>
<dbReference type="EMBL" id="ASZQ01000226">
    <property type="protein sequence ID" value="EPF21243.1"/>
    <property type="molecule type" value="Genomic_DNA"/>
</dbReference>
<evidence type="ECO:0000256" key="1">
    <source>
        <dbReference type="SAM" id="Phobius"/>
    </source>
</evidence>
<reference evidence="3 4" key="1">
    <citation type="journal article" date="2013" name="Genome Announc.">
        <title>Draft Genome Sequence of the Brazilian Toxic Bloom-Forming Cyanobacterium Microcystis aeruginosa Strain SPC777.</title>
        <authorList>
            <person name="Fiore M.F."/>
            <person name="Alvarenga D.O."/>
            <person name="Varani A.M."/>
            <person name="Hoff-Risseti C."/>
            <person name="Crespim E."/>
            <person name="Ramos R.T."/>
            <person name="Silva A."/>
            <person name="Schaker P.D."/>
            <person name="Heck K."/>
            <person name="Rigonato J."/>
            <person name="Schneider M.P."/>
        </authorList>
    </citation>
    <scope>NUCLEOTIDE SEQUENCE [LARGE SCALE GENOMIC DNA]</scope>
    <source>
        <strain evidence="4">SPC 777</strain>
        <strain evidence="3">SPC777</strain>
    </source>
</reference>
<sequence>MLFKQKLFLIVSFLIVVFCGFGLLNLTYDASVLAPQQYYQIRSLHTLQYQKVLENELGRAGYLLLLMIVVTLQILKQAKLEILAEALPIPILFESRRKKLKRFLKLEILNIEKIWFPCLKEILKQQ</sequence>
<keyword evidence="1" id="KW-1133">Transmembrane helix</keyword>
<organism evidence="3 4">
    <name type="scientific">Microcystis aeruginosa SPC777</name>
    <dbReference type="NCBI Taxonomy" id="482300"/>
    <lineage>
        <taxon>Bacteria</taxon>
        <taxon>Bacillati</taxon>
        <taxon>Cyanobacteriota</taxon>
        <taxon>Cyanophyceae</taxon>
        <taxon>Oscillatoriophycideae</taxon>
        <taxon>Chroococcales</taxon>
        <taxon>Microcystaceae</taxon>
        <taxon>Microcystis</taxon>
    </lineage>
</organism>